<dbReference type="GO" id="GO:0046592">
    <property type="term" value="F:polyamine oxidase activity"/>
    <property type="evidence" value="ECO:0007669"/>
    <property type="project" value="TreeGrafter"/>
</dbReference>
<proteinExistence type="inferred from homology"/>
<reference evidence="10" key="1">
    <citation type="submission" date="2020-11" db="EMBL/GenBank/DDBJ databases">
        <title>Chlorella ohadii genome sequencing and assembly.</title>
        <authorList>
            <person name="Murik O."/>
            <person name="Treves H."/>
            <person name="Kedem I."/>
            <person name="Shotland Y."/>
            <person name="Kaplan A."/>
        </authorList>
    </citation>
    <scope>NUCLEOTIDE SEQUENCE</scope>
    <source>
        <strain evidence="10">1</strain>
    </source>
</reference>
<evidence type="ECO:0000313" key="10">
    <source>
        <dbReference type="EMBL" id="KAI7838623.1"/>
    </source>
</evidence>
<organism evidence="10 11">
    <name type="scientific">Chlorella ohadii</name>
    <dbReference type="NCBI Taxonomy" id="2649997"/>
    <lineage>
        <taxon>Eukaryota</taxon>
        <taxon>Viridiplantae</taxon>
        <taxon>Chlorophyta</taxon>
        <taxon>core chlorophytes</taxon>
        <taxon>Trebouxiophyceae</taxon>
        <taxon>Chlorellales</taxon>
        <taxon>Chlorellaceae</taxon>
        <taxon>Chlorella clade</taxon>
        <taxon>Chlorella</taxon>
    </lineage>
</organism>
<dbReference type="Gene3D" id="3.90.660.10">
    <property type="match status" value="1"/>
</dbReference>
<protein>
    <recommendedName>
        <fullName evidence="9">Amine oxidase domain-containing protein</fullName>
    </recommendedName>
</protein>
<dbReference type="EMBL" id="JADXDR010000121">
    <property type="protein sequence ID" value="KAI7838623.1"/>
    <property type="molecule type" value="Genomic_DNA"/>
</dbReference>
<gene>
    <name evidence="10" type="ORF">COHA_007592</name>
</gene>
<evidence type="ECO:0000256" key="2">
    <source>
        <dbReference type="ARBA" id="ARBA00004496"/>
    </source>
</evidence>
<keyword evidence="6" id="KW-0274">FAD</keyword>
<evidence type="ECO:0000256" key="3">
    <source>
        <dbReference type="ARBA" id="ARBA00005995"/>
    </source>
</evidence>
<dbReference type="GO" id="GO:0005737">
    <property type="term" value="C:cytoplasm"/>
    <property type="evidence" value="ECO:0007669"/>
    <property type="project" value="UniProtKB-SubCell"/>
</dbReference>
<feature type="region of interest" description="Disordered" evidence="8">
    <location>
        <begin position="183"/>
        <end position="206"/>
    </location>
</feature>
<dbReference type="PANTHER" id="PTHR10742">
    <property type="entry name" value="FLAVIN MONOAMINE OXIDASE"/>
    <property type="match status" value="1"/>
</dbReference>
<evidence type="ECO:0000259" key="9">
    <source>
        <dbReference type="Pfam" id="PF01593"/>
    </source>
</evidence>
<keyword evidence="4" id="KW-0963">Cytoplasm</keyword>
<dbReference type="Gene3D" id="3.50.50.60">
    <property type="entry name" value="FAD/NAD(P)-binding domain"/>
    <property type="match status" value="1"/>
</dbReference>
<feature type="region of interest" description="Disordered" evidence="8">
    <location>
        <begin position="347"/>
        <end position="382"/>
    </location>
</feature>
<evidence type="ECO:0000256" key="4">
    <source>
        <dbReference type="ARBA" id="ARBA00022490"/>
    </source>
</evidence>
<comment type="similarity">
    <text evidence="3">Belongs to the flavin monoamine oxidase family.</text>
</comment>
<evidence type="ECO:0000313" key="11">
    <source>
        <dbReference type="Proteomes" id="UP001205105"/>
    </source>
</evidence>
<comment type="subcellular location">
    <subcellularLocation>
        <location evidence="2">Cytoplasm</location>
    </subcellularLocation>
</comment>
<dbReference type="AlphaFoldDB" id="A0AAD5H2F7"/>
<dbReference type="InterPro" id="IPR036188">
    <property type="entry name" value="FAD/NAD-bd_sf"/>
</dbReference>
<sequence>MGATWFHGLGDDEERNPVFLEALEAGLIDANPEAEQWWSSQFLLPGATQPLSKEQQAAVTHTLAAWGEAVDELPPDAPGATVEHLRRAWEQLLASGKLGPEHEELAQRVWRWREQLQRAMDGCHSTSEQSAEGHALYDEMPGGVNCALPAGMQAVAEHMASKVADLRLQHAVQRIEWGAASSSNSAGTATASGSSSSGGTSDSGSGSARVRILCSNGDSLEADAAIVTVSLGVLQAQHQQLFSPGLPPEKVAAIDRLCIGCVNKLFLDFGPADAAAGSSSGSGSSRIESLAAGSNPAVSYSLLWSEPWDGASSSSTFAAAVPSAVEAQLPGWAKGIFSIRFGGPETKQPQLAGERHSTVQPAAGGATAGGSDSAAHAEEGEEEAQFVVPCAEPQQPQCFQGVAWVAGEAALAMEAASDEEVLCVLRQLAALFPQLQLPPGASWDRVRLHRSRWGSDPLFRGSYSYIPAGGSPADVAALAAPIYPTAGTHSAGAADKGAAAPAPESAPVLLFAGEACHVKYIGTMHGAAITGQAAAAQLLSAWQRTS</sequence>
<evidence type="ECO:0000256" key="6">
    <source>
        <dbReference type="ARBA" id="ARBA00022827"/>
    </source>
</evidence>
<keyword evidence="7" id="KW-0560">Oxidoreductase</keyword>
<name>A0AAD5H2F7_9CHLO</name>
<evidence type="ECO:0000256" key="5">
    <source>
        <dbReference type="ARBA" id="ARBA00022630"/>
    </source>
</evidence>
<dbReference type="Pfam" id="PF01593">
    <property type="entry name" value="Amino_oxidase"/>
    <property type="match status" value="2"/>
</dbReference>
<dbReference type="Proteomes" id="UP001205105">
    <property type="component" value="Unassembled WGS sequence"/>
</dbReference>
<keyword evidence="11" id="KW-1185">Reference proteome</keyword>
<evidence type="ECO:0000256" key="8">
    <source>
        <dbReference type="SAM" id="MobiDB-lite"/>
    </source>
</evidence>
<dbReference type="InterPro" id="IPR050281">
    <property type="entry name" value="Flavin_monoamine_oxidase"/>
</dbReference>
<dbReference type="InterPro" id="IPR002937">
    <property type="entry name" value="Amino_oxidase"/>
</dbReference>
<comment type="cofactor">
    <cofactor evidence="1">
        <name>FAD</name>
        <dbReference type="ChEBI" id="CHEBI:57692"/>
    </cofactor>
</comment>
<comment type="caution">
    <text evidence="10">The sequence shown here is derived from an EMBL/GenBank/DDBJ whole genome shotgun (WGS) entry which is preliminary data.</text>
</comment>
<feature type="domain" description="Amine oxidase" evidence="9">
    <location>
        <begin position="68"/>
        <end position="273"/>
    </location>
</feature>
<accession>A0AAD5H2F7</accession>
<feature type="compositionally biased region" description="Low complexity" evidence="8">
    <location>
        <begin position="362"/>
        <end position="374"/>
    </location>
</feature>
<evidence type="ECO:0000256" key="7">
    <source>
        <dbReference type="ARBA" id="ARBA00023002"/>
    </source>
</evidence>
<feature type="domain" description="Amine oxidase" evidence="9">
    <location>
        <begin position="402"/>
        <end position="539"/>
    </location>
</feature>
<keyword evidence="5" id="KW-0285">Flavoprotein</keyword>
<evidence type="ECO:0000256" key="1">
    <source>
        <dbReference type="ARBA" id="ARBA00001974"/>
    </source>
</evidence>
<dbReference type="PANTHER" id="PTHR10742:SF405">
    <property type="entry name" value="PEROXISOMAL N(1)-ACETYL-SPERMINE_SPERMIDINE OXIDASE"/>
    <property type="match status" value="1"/>
</dbReference>
<dbReference type="SUPFAM" id="SSF51905">
    <property type="entry name" value="FAD/NAD(P)-binding domain"/>
    <property type="match status" value="1"/>
</dbReference>
<dbReference type="SUPFAM" id="SSF54373">
    <property type="entry name" value="FAD-linked reductases, C-terminal domain"/>
    <property type="match status" value="1"/>
</dbReference>